<evidence type="ECO:0000313" key="5">
    <source>
        <dbReference type="Proteomes" id="UP000283684"/>
    </source>
</evidence>
<evidence type="ECO:0000313" key="4">
    <source>
        <dbReference type="Proteomes" id="UP000260795"/>
    </source>
</evidence>
<dbReference type="EMBL" id="QSKL01000005">
    <property type="protein sequence ID" value="RHE60154.1"/>
    <property type="molecule type" value="Genomic_DNA"/>
</dbReference>
<evidence type="ECO:0000313" key="2">
    <source>
        <dbReference type="EMBL" id="RGZ50209.1"/>
    </source>
</evidence>
<proteinExistence type="predicted"/>
<dbReference type="EMBL" id="QSEE01000004">
    <property type="protein sequence ID" value="RGZ50209.1"/>
    <property type="molecule type" value="Genomic_DNA"/>
</dbReference>
<protein>
    <submittedName>
        <fullName evidence="1">Uncharacterized protein</fullName>
    </submittedName>
</protein>
<gene>
    <name evidence="3" type="ORF">DW729_08875</name>
    <name evidence="2" type="ORF">DW988_06565</name>
    <name evidence="1" type="ORF">DXC80_06400</name>
</gene>
<sequence>MQWRYDFFATVLQFLCSDTANDLQRYCNCFAATLQLLCSATATLLQCHCKKFAALCSSNALIESKL</sequence>
<evidence type="ECO:0000313" key="6">
    <source>
        <dbReference type="Proteomes" id="UP000284640"/>
    </source>
</evidence>
<dbReference type="Proteomes" id="UP000284640">
    <property type="component" value="Unassembled WGS sequence"/>
</dbReference>
<name>A0A3E4R6J3_BACUN</name>
<evidence type="ECO:0000313" key="1">
    <source>
        <dbReference type="EMBL" id="RGL15496.1"/>
    </source>
</evidence>
<dbReference type="EMBL" id="QSRK01000007">
    <property type="protein sequence ID" value="RGL15496.1"/>
    <property type="molecule type" value="Genomic_DNA"/>
</dbReference>
<accession>A0A3E4R6J3</accession>
<dbReference type="Proteomes" id="UP000260795">
    <property type="component" value="Unassembled WGS sequence"/>
</dbReference>
<dbReference type="Proteomes" id="UP000283684">
    <property type="component" value="Unassembled WGS sequence"/>
</dbReference>
<reference evidence="4 5" key="1">
    <citation type="submission" date="2018-08" db="EMBL/GenBank/DDBJ databases">
        <title>A genome reference for cultivated species of the human gut microbiota.</title>
        <authorList>
            <person name="Zou Y."/>
            <person name="Xue W."/>
            <person name="Luo G."/>
        </authorList>
    </citation>
    <scope>NUCLEOTIDE SEQUENCE [LARGE SCALE GENOMIC DNA]</scope>
    <source>
        <strain evidence="3 6">AM27-46</strain>
        <strain evidence="2 5">AM50-4</strain>
        <strain evidence="1 4">TF08-13</strain>
    </source>
</reference>
<evidence type="ECO:0000313" key="3">
    <source>
        <dbReference type="EMBL" id="RHE60154.1"/>
    </source>
</evidence>
<comment type="caution">
    <text evidence="1">The sequence shown here is derived from an EMBL/GenBank/DDBJ whole genome shotgun (WGS) entry which is preliminary data.</text>
</comment>
<dbReference type="AlphaFoldDB" id="A0A3E4R6J3"/>
<organism evidence="1 4">
    <name type="scientific">Bacteroides uniformis</name>
    <dbReference type="NCBI Taxonomy" id="820"/>
    <lineage>
        <taxon>Bacteria</taxon>
        <taxon>Pseudomonadati</taxon>
        <taxon>Bacteroidota</taxon>
        <taxon>Bacteroidia</taxon>
        <taxon>Bacteroidales</taxon>
        <taxon>Bacteroidaceae</taxon>
        <taxon>Bacteroides</taxon>
    </lineage>
</organism>